<keyword evidence="1" id="KW-0472">Membrane</keyword>
<name>A0ABR4NZV3_9SACH</name>
<comment type="caution">
    <text evidence="2">The sequence shown here is derived from an EMBL/GenBank/DDBJ whole genome shotgun (WGS) entry which is preliminary data.</text>
</comment>
<gene>
    <name evidence="2" type="ORF">RNJ44_03412</name>
</gene>
<accession>A0ABR4NZV3</accession>
<evidence type="ECO:0000313" key="3">
    <source>
        <dbReference type="Proteomes" id="UP001623330"/>
    </source>
</evidence>
<keyword evidence="1" id="KW-1133">Transmembrane helix</keyword>
<keyword evidence="1" id="KW-0812">Transmembrane</keyword>
<protein>
    <submittedName>
        <fullName evidence="2">Uncharacterized protein</fullName>
    </submittedName>
</protein>
<dbReference type="EMBL" id="JBEVYD010000003">
    <property type="protein sequence ID" value="KAL3234650.1"/>
    <property type="molecule type" value="Genomic_DNA"/>
</dbReference>
<keyword evidence="3" id="KW-1185">Reference proteome</keyword>
<feature type="transmembrane region" description="Helical" evidence="1">
    <location>
        <begin position="32"/>
        <end position="53"/>
    </location>
</feature>
<dbReference type="Proteomes" id="UP001623330">
    <property type="component" value="Unassembled WGS sequence"/>
</dbReference>
<evidence type="ECO:0000313" key="2">
    <source>
        <dbReference type="EMBL" id="KAL3234650.1"/>
    </source>
</evidence>
<sequence length="77" mass="9599">MFIYYLLRKIIHNEQLRYLATLVNTAHKIKKLVCFFILFLFLFFFFFFLYLPLRCIFQFFSAPHVMLRTNNFNLLQF</sequence>
<evidence type="ECO:0000256" key="1">
    <source>
        <dbReference type="SAM" id="Phobius"/>
    </source>
</evidence>
<organism evidence="2 3">
    <name type="scientific">Nakaseomyces bracarensis</name>
    <dbReference type="NCBI Taxonomy" id="273131"/>
    <lineage>
        <taxon>Eukaryota</taxon>
        <taxon>Fungi</taxon>
        <taxon>Dikarya</taxon>
        <taxon>Ascomycota</taxon>
        <taxon>Saccharomycotina</taxon>
        <taxon>Saccharomycetes</taxon>
        <taxon>Saccharomycetales</taxon>
        <taxon>Saccharomycetaceae</taxon>
        <taxon>Nakaseomyces</taxon>
    </lineage>
</organism>
<reference evidence="2 3" key="1">
    <citation type="submission" date="2024-05" db="EMBL/GenBank/DDBJ databases">
        <title>Long read based assembly of the Candida bracarensis genome reveals expanded adhesin content.</title>
        <authorList>
            <person name="Marcet-Houben M."/>
            <person name="Ksiezopolska E."/>
            <person name="Gabaldon T."/>
        </authorList>
    </citation>
    <scope>NUCLEOTIDE SEQUENCE [LARGE SCALE GENOMIC DNA]</scope>
    <source>
        <strain evidence="2 3">CBM6</strain>
    </source>
</reference>
<proteinExistence type="predicted"/>